<keyword evidence="2" id="KW-1185">Reference proteome</keyword>
<reference evidence="2" key="1">
    <citation type="submission" date="2016-06" db="EMBL/GenBank/DDBJ databases">
        <title>Parallel loss of symbiosis genes in relatives of nitrogen-fixing non-legume Parasponia.</title>
        <authorList>
            <person name="Van Velzen R."/>
            <person name="Holmer R."/>
            <person name="Bu F."/>
            <person name="Rutten L."/>
            <person name="Van Zeijl A."/>
            <person name="Liu W."/>
            <person name="Santuari L."/>
            <person name="Cao Q."/>
            <person name="Sharma T."/>
            <person name="Shen D."/>
            <person name="Roswanjaya Y."/>
            <person name="Wardhani T."/>
            <person name="Kalhor M.S."/>
            <person name="Jansen J."/>
            <person name="Van den Hoogen J."/>
            <person name="Gungor B."/>
            <person name="Hartog M."/>
            <person name="Hontelez J."/>
            <person name="Verver J."/>
            <person name="Yang W.-C."/>
            <person name="Schijlen E."/>
            <person name="Repin R."/>
            <person name="Schilthuizen M."/>
            <person name="Schranz E."/>
            <person name="Heidstra R."/>
            <person name="Miyata K."/>
            <person name="Fedorova E."/>
            <person name="Kohlen W."/>
            <person name="Bisseling T."/>
            <person name="Smit S."/>
            <person name="Geurts R."/>
        </authorList>
    </citation>
    <scope>NUCLEOTIDE SEQUENCE [LARGE SCALE GENOMIC DNA]</scope>
    <source>
        <strain evidence="2">cv. WU1-14</strain>
    </source>
</reference>
<protein>
    <submittedName>
        <fullName evidence="1">Uncharacterized protein</fullName>
    </submittedName>
</protein>
<accession>A0A2P5D3K3</accession>
<dbReference type="EMBL" id="JXTB01000068">
    <property type="protein sequence ID" value="PON67882.1"/>
    <property type="molecule type" value="Genomic_DNA"/>
</dbReference>
<evidence type="ECO:0000313" key="2">
    <source>
        <dbReference type="Proteomes" id="UP000237105"/>
    </source>
</evidence>
<proteinExistence type="predicted"/>
<organism evidence="1 2">
    <name type="scientific">Parasponia andersonii</name>
    <name type="common">Sponia andersonii</name>
    <dbReference type="NCBI Taxonomy" id="3476"/>
    <lineage>
        <taxon>Eukaryota</taxon>
        <taxon>Viridiplantae</taxon>
        <taxon>Streptophyta</taxon>
        <taxon>Embryophyta</taxon>
        <taxon>Tracheophyta</taxon>
        <taxon>Spermatophyta</taxon>
        <taxon>Magnoliopsida</taxon>
        <taxon>eudicotyledons</taxon>
        <taxon>Gunneridae</taxon>
        <taxon>Pentapetalae</taxon>
        <taxon>rosids</taxon>
        <taxon>fabids</taxon>
        <taxon>Rosales</taxon>
        <taxon>Cannabaceae</taxon>
        <taxon>Parasponia</taxon>
    </lineage>
</organism>
<dbReference type="Proteomes" id="UP000237105">
    <property type="component" value="Unassembled WGS sequence"/>
</dbReference>
<comment type="caution">
    <text evidence="1">The sequence shown here is derived from an EMBL/GenBank/DDBJ whole genome shotgun (WGS) entry which is preliminary data.</text>
</comment>
<sequence length="125" mass="14059">MARHMMVSHTAVADHNLSVHHCVDRLAENSRRDAVLEHDHRTHDHSFVEDGLTESKAPVAHNLDHVAVRNCNLLGIVAAPLQHLEMGQEHVEELKQNVGQTLVQYLINGPFVHCSSHNRHHAPAY</sequence>
<name>A0A2P5D3K3_PARAD</name>
<gene>
    <name evidence="1" type="ORF">PanWU01x14_100500</name>
</gene>
<evidence type="ECO:0000313" key="1">
    <source>
        <dbReference type="EMBL" id="PON67882.1"/>
    </source>
</evidence>
<dbReference type="AlphaFoldDB" id="A0A2P5D3K3"/>
<dbReference type="OrthoDB" id="10293951at2759"/>